<protein>
    <recommendedName>
        <fullName evidence="4">Integral membrane protein</fullName>
    </recommendedName>
</protein>
<feature type="transmembrane region" description="Helical" evidence="1">
    <location>
        <begin position="78"/>
        <end position="99"/>
    </location>
</feature>
<name>A0ABP7KX24_9ACTN</name>
<comment type="caution">
    <text evidence="2">The sequence shown here is derived from an EMBL/GenBank/DDBJ whole genome shotgun (WGS) entry which is preliminary data.</text>
</comment>
<feature type="transmembrane region" description="Helical" evidence="1">
    <location>
        <begin position="45"/>
        <end position="66"/>
    </location>
</feature>
<dbReference type="RefSeq" id="WP_331263093.1">
    <property type="nucleotide sequence ID" value="NZ_BAAAZA010000023.1"/>
</dbReference>
<evidence type="ECO:0000256" key="1">
    <source>
        <dbReference type="SAM" id="Phobius"/>
    </source>
</evidence>
<evidence type="ECO:0000313" key="2">
    <source>
        <dbReference type="EMBL" id="GAA3887968.1"/>
    </source>
</evidence>
<evidence type="ECO:0008006" key="4">
    <source>
        <dbReference type="Google" id="ProtNLM"/>
    </source>
</evidence>
<keyword evidence="3" id="KW-1185">Reference proteome</keyword>
<organism evidence="2 3">
    <name type="scientific">Streptomyces lannensis</name>
    <dbReference type="NCBI Taxonomy" id="766498"/>
    <lineage>
        <taxon>Bacteria</taxon>
        <taxon>Bacillati</taxon>
        <taxon>Actinomycetota</taxon>
        <taxon>Actinomycetes</taxon>
        <taxon>Kitasatosporales</taxon>
        <taxon>Streptomycetaceae</taxon>
        <taxon>Streptomyces</taxon>
    </lineage>
</organism>
<sequence length="101" mass="11149">MIRRWSVPLGANMLVGIPGVIPYWLLWYLASSWATGPAPEENDGMALWLVIVVPIVGLYALLWASVNRPLARRSALTSHAYWSLSILATFLPTAALIIYSP</sequence>
<keyword evidence="1" id="KW-0472">Membrane</keyword>
<evidence type="ECO:0000313" key="3">
    <source>
        <dbReference type="Proteomes" id="UP001501563"/>
    </source>
</evidence>
<feature type="transmembrane region" description="Helical" evidence="1">
    <location>
        <begin position="7"/>
        <end position="25"/>
    </location>
</feature>
<keyword evidence="1" id="KW-0812">Transmembrane</keyword>
<accession>A0ABP7KX24</accession>
<reference evidence="3" key="1">
    <citation type="journal article" date="2019" name="Int. J. Syst. Evol. Microbiol.">
        <title>The Global Catalogue of Microorganisms (GCM) 10K type strain sequencing project: providing services to taxonomists for standard genome sequencing and annotation.</title>
        <authorList>
            <consortium name="The Broad Institute Genomics Platform"/>
            <consortium name="The Broad Institute Genome Sequencing Center for Infectious Disease"/>
            <person name="Wu L."/>
            <person name="Ma J."/>
        </authorList>
    </citation>
    <scope>NUCLEOTIDE SEQUENCE [LARGE SCALE GENOMIC DNA]</scope>
    <source>
        <strain evidence="3">JCM 16578</strain>
    </source>
</reference>
<proteinExistence type="predicted"/>
<keyword evidence="1" id="KW-1133">Transmembrane helix</keyword>
<dbReference type="Proteomes" id="UP001501563">
    <property type="component" value="Unassembled WGS sequence"/>
</dbReference>
<gene>
    <name evidence="2" type="ORF">GCM10022207_64280</name>
</gene>
<dbReference type="EMBL" id="BAAAZA010000023">
    <property type="protein sequence ID" value="GAA3887968.1"/>
    <property type="molecule type" value="Genomic_DNA"/>
</dbReference>